<comment type="cofactor">
    <cofactor evidence="1">
        <name>FMN</name>
        <dbReference type="ChEBI" id="CHEBI:58210"/>
    </cofactor>
</comment>
<dbReference type="FunCoup" id="D4H2B0">
    <property type="interactions" value="48"/>
</dbReference>
<keyword evidence="3" id="KW-0285">Flavoprotein</keyword>
<evidence type="ECO:0000313" key="7">
    <source>
        <dbReference type="EMBL" id="ADD68901.1"/>
    </source>
</evidence>
<evidence type="ECO:0000259" key="6">
    <source>
        <dbReference type="Pfam" id="PF00881"/>
    </source>
</evidence>
<organism evidence="7 8">
    <name type="scientific">Denitrovibrio acetiphilus (strain DSM 12809 / NBRC 114555 / N2460)</name>
    <dbReference type="NCBI Taxonomy" id="522772"/>
    <lineage>
        <taxon>Bacteria</taxon>
        <taxon>Pseudomonadati</taxon>
        <taxon>Deferribacterota</taxon>
        <taxon>Deferribacteres</taxon>
        <taxon>Deferribacterales</taxon>
        <taxon>Geovibrionaceae</taxon>
        <taxon>Denitrovibrio</taxon>
    </lineage>
</organism>
<dbReference type="OrthoDB" id="9783470at2"/>
<dbReference type="KEGG" id="dap:Dacet_2139"/>
<protein>
    <submittedName>
        <fullName evidence="7">Nitroreductase</fullName>
    </submittedName>
</protein>
<reference evidence="7 8" key="1">
    <citation type="journal article" date="2010" name="Stand. Genomic Sci.">
        <title>Complete genome sequence of Denitrovibrio acetiphilus type strain (N2460).</title>
        <authorList>
            <person name="Kiss H."/>
            <person name="Lang E."/>
            <person name="Lapidus A."/>
            <person name="Copeland A."/>
            <person name="Nolan M."/>
            <person name="Glavina Del Rio T."/>
            <person name="Chen F."/>
            <person name="Lucas S."/>
            <person name="Tice H."/>
            <person name="Cheng J.F."/>
            <person name="Han C."/>
            <person name="Goodwin L."/>
            <person name="Pitluck S."/>
            <person name="Liolios K."/>
            <person name="Pati A."/>
            <person name="Ivanova N."/>
            <person name="Mavromatis K."/>
            <person name="Chen A."/>
            <person name="Palaniappan K."/>
            <person name="Land M."/>
            <person name="Hauser L."/>
            <person name="Chang Y.J."/>
            <person name="Jeffries C.D."/>
            <person name="Detter J.C."/>
            <person name="Brettin T."/>
            <person name="Spring S."/>
            <person name="Rohde M."/>
            <person name="Goker M."/>
            <person name="Woyke T."/>
            <person name="Bristow J."/>
            <person name="Eisen J.A."/>
            <person name="Markowitz V."/>
            <person name="Hugenholtz P."/>
            <person name="Kyrpides N.C."/>
            <person name="Klenk H.P."/>
        </authorList>
    </citation>
    <scope>NUCLEOTIDE SEQUENCE [LARGE SCALE GENOMIC DNA]</scope>
    <source>
        <strain evidence="8">DSM 12809 / NBRC 114555 / N2460</strain>
    </source>
</reference>
<dbReference type="AlphaFoldDB" id="D4H2B0"/>
<keyword evidence="5" id="KW-0560">Oxidoreductase</keyword>
<dbReference type="EMBL" id="CP001968">
    <property type="protein sequence ID" value="ADD68901.1"/>
    <property type="molecule type" value="Genomic_DNA"/>
</dbReference>
<dbReference type="PANTHER" id="PTHR43673">
    <property type="entry name" value="NAD(P)H NITROREDUCTASE YDGI-RELATED"/>
    <property type="match status" value="1"/>
</dbReference>
<keyword evidence="8" id="KW-1185">Reference proteome</keyword>
<sequence length="172" mass="19641">MIDILRNRRSVRKFTDNKIETEKINILQEALLLSPTSRNIDPCEFIMVRDKITLEKLSKLKPHGAAFIKECDTAFVICGDTAKSDVCVTDCSIASIILQLEAESIGLKSCWAQVNKRFHNEEMYAEQYVRELLHIPENFTVVSVIAVGYPAETRPPKTSDSLKKEKIHNERF</sequence>
<evidence type="ECO:0000256" key="4">
    <source>
        <dbReference type="ARBA" id="ARBA00022643"/>
    </source>
</evidence>
<dbReference type="SUPFAM" id="SSF55469">
    <property type="entry name" value="FMN-dependent nitroreductase-like"/>
    <property type="match status" value="1"/>
</dbReference>
<evidence type="ECO:0000256" key="3">
    <source>
        <dbReference type="ARBA" id="ARBA00022630"/>
    </source>
</evidence>
<evidence type="ECO:0000256" key="2">
    <source>
        <dbReference type="ARBA" id="ARBA00007118"/>
    </source>
</evidence>
<evidence type="ECO:0000256" key="1">
    <source>
        <dbReference type="ARBA" id="ARBA00001917"/>
    </source>
</evidence>
<dbReference type="PaxDb" id="522772-Dacet_2139"/>
<dbReference type="PANTHER" id="PTHR43673:SF2">
    <property type="entry name" value="NITROREDUCTASE"/>
    <property type="match status" value="1"/>
</dbReference>
<dbReference type="Proteomes" id="UP000002012">
    <property type="component" value="Chromosome"/>
</dbReference>
<proteinExistence type="inferred from homology"/>
<feature type="domain" description="Nitroreductase" evidence="6">
    <location>
        <begin position="82"/>
        <end position="149"/>
    </location>
</feature>
<dbReference type="InterPro" id="IPR029479">
    <property type="entry name" value="Nitroreductase"/>
</dbReference>
<dbReference type="HOGENOM" id="CLU_070764_7_3_0"/>
<dbReference type="Gene3D" id="3.40.109.10">
    <property type="entry name" value="NADH Oxidase"/>
    <property type="match status" value="1"/>
</dbReference>
<name>D4H2B0_DENA2</name>
<evidence type="ECO:0000256" key="5">
    <source>
        <dbReference type="ARBA" id="ARBA00023002"/>
    </source>
</evidence>
<accession>D4H2B0</accession>
<feature type="domain" description="Nitroreductase" evidence="6">
    <location>
        <begin position="5"/>
        <end position="59"/>
    </location>
</feature>
<dbReference type="InterPro" id="IPR000415">
    <property type="entry name" value="Nitroreductase-like"/>
</dbReference>
<dbReference type="Pfam" id="PF00881">
    <property type="entry name" value="Nitroreductase"/>
    <property type="match status" value="2"/>
</dbReference>
<keyword evidence="4" id="KW-0288">FMN</keyword>
<dbReference type="STRING" id="522772.Dacet_2139"/>
<dbReference type="eggNOG" id="COG0778">
    <property type="taxonomic scope" value="Bacteria"/>
</dbReference>
<dbReference type="RefSeq" id="WP_013011404.1">
    <property type="nucleotide sequence ID" value="NC_013943.1"/>
</dbReference>
<dbReference type="InParanoid" id="D4H2B0"/>
<gene>
    <name evidence="7" type="ordered locus">Dacet_2139</name>
</gene>
<dbReference type="CDD" id="cd02151">
    <property type="entry name" value="nitroreductase"/>
    <property type="match status" value="1"/>
</dbReference>
<dbReference type="GO" id="GO:0016491">
    <property type="term" value="F:oxidoreductase activity"/>
    <property type="evidence" value="ECO:0007669"/>
    <property type="project" value="UniProtKB-KW"/>
</dbReference>
<evidence type="ECO:0000313" key="8">
    <source>
        <dbReference type="Proteomes" id="UP000002012"/>
    </source>
</evidence>
<comment type="similarity">
    <text evidence="2">Belongs to the nitroreductase family.</text>
</comment>